<accession>A0A1Q2L004</accession>
<dbReference type="AlphaFoldDB" id="A0A1Q2L004"/>
<dbReference type="EMBL" id="CP019640">
    <property type="protein sequence ID" value="AQQ53222.1"/>
    <property type="molecule type" value="Genomic_DNA"/>
</dbReference>
<keyword evidence="3" id="KW-1185">Reference proteome</keyword>
<gene>
    <name evidence="2" type="ORF">B0X71_09115</name>
</gene>
<proteinExistence type="predicted"/>
<dbReference type="Proteomes" id="UP000188184">
    <property type="component" value="Chromosome"/>
</dbReference>
<evidence type="ECO:0000313" key="2">
    <source>
        <dbReference type="EMBL" id="AQQ53222.1"/>
    </source>
</evidence>
<name>A0A1Q2L004_9BACL</name>
<protein>
    <submittedName>
        <fullName evidence="2">Glutaredoxin</fullName>
    </submittedName>
</protein>
<evidence type="ECO:0000259" key="1">
    <source>
        <dbReference type="Pfam" id="PF13192"/>
    </source>
</evidence>
<dbReference type="InterPro" id="IPR036249">
    <property type="entry name" value="Thioredoxin-like_sf"/>
</dbReference>
<dbReference type="KEGG" id="pmar:B0X71_09115"/>
<reference evidence="2 3" key="1">
    <citation type="submission" date="2017-02" db="EMBL/GenBank/DDBJ databases">
        <title>The complete genomic sequence of a novel cold adapted crude oil-degrading bacterium Planococcus qaidamina Y42.</title>
        <authorList>
            <person name="Yang R."/>
        </authorList>
    </citation>
    <scope>NUCLEOTIDE SEQUENCE [LARGE SCALE GENOMIC DNA]</scope>
    <source>
        <strain evidence="2 3">Y42</strain>
    </source>
</reference>
<dbReference type="Pfam" id="PF13192">
    <property type="entry name" value="Thioredoxin_3"/>
    <property type="match status" value="1"/>
</dbReference>
<evidence type="ECO:0000313" key="3">
    <source>
        <dbReference type="Proteomes" id="UP000188184"/>
    </source>
</evidence>
<dbReference type="InterPro" id="IPR012336">
    <property type="entry name" value="Thioredoxin-like_fold"/>
</dbReference>
<organism evidence="2 3">
    <name type="scientific">Planococcus lenghuensis</name>
    <dbReference type="NCBI Taxonomy" id="2213202"/>
    <lineage>
        <taxon>Bacteria</taxon>
        <taxon>Bacillati</taxon>
        <taxon>Bacillota</taxon>
        <taxon>Bacilli</taxon>
        <taxon>Bacillales</taxon>
        <taxon>Caryophanaceae</taxon>
        <taxon>Planococcus</taxon>
    </lineage>
</organism>
<feature type="domain" description="Thioredoxin-like fold" evidence="1">
    <location>
        <begin position="6"/>
        <end position="69"/>
    </location>
</feature>
<sequence>MAKRLVEVFTAGCYLCDDTVKQVKDLACENCEVVVYDLNKGCDTNECQEKAKTYGVQTIPAVAINGELVDCCKNTGIDMDSLKKAGLGQSAS</sequence>
<dbReference type="OrthoDB" id="2080764at2"/>
<dbReference type="SUPFAM" id="SSF52833">
    <property type="entry name" value="Thioredoxin-like"/>
    <property type="match status" value="1"/>
</dbReference>
<dbReference type="RefSeq" id="WP_077589107.1">
    <property type="nucleotide sequence ID" value="NZ_CP019640.1"/>
</dbReference>
<dbReference type="Gene3D" id="3.40.30.10">
    <property type="entry name" value="Glutaredoxin"/>
    <property type="match status" value="1"/>
</dbReference>